<dbReference type="EMBL" id="GEDV01004240">
    <property type="protein sequence ID" value="JAP84317.1"/>
    <property type="molecule type" value="Transcribed_RNA"/>
</dbReference>
<organism evidence="1">
    <name type="scientific">Rhipicephalus appendiculatus</name>
    <name type="common">Brown ear tick</name>
    <dbReference type="NCBI Taxonomy" id="34631"/>
    <lineage>
        <taxon>Eukaryota</taxon>
        <taxon>Metazoa</taxon>
        <taxon>Ecdysozoa</taxon>
        <taxon>Arthropoda</taxon>
        <taxon>Chelicerata</taxon>
        <taxon>Arachnida</taxon>
        <taxon>Acari</taxon>
        <taxon>Parasitiformes</taxon>
        <taxon>Ixodida</taxon>
        <taxon>Ixodoidea</taxon>
        <taxon>Ixodidae</taxon>
        <taxon>Rhipicephalinae</taxon>
        <taxon>Rhipicephalus</taxon>
        <taxon>Rhipicephalus</taxon>
    </lineage>
</organism>
<accession>A0A131YZ92</accession>
<name>A0A131YZ92_RHIAP</name>
<reference evidence="1" key="1">
    <citation type="journal article" date="2016" name="Ticks Tick Borne Dis.">
        <title>De novo assembly and annotation of the salivary gland transcriptome of Rhipicephalus appendiculatus male and female ticks during blood feeding.</title>
        <authorList>
            <person name="de Castro M.H."/>
            <person name="de Klerk D."/>
            <person name="Pienaar R."/>
            <person name="Latif A.A."/>
            <person name="Rees D.J."/>
            <person name="Mans B.J."/>
        </authorList>
    </citation>
    <scope>NUCLEOTIDE SEQUENCE</scope>
    <source>
        <tissue evidence="1">Salivary glands</tissue>
    </source>
</reference>
<sequence length="96" mass="10469">MRQSFTKQVSRLKEAGYPEWVITRACGKVAKKVKAGQQESEDNHTTTRKNFAVIPYVHKLSHGIGSVGGGCQVDVVFSVGRGLRQVCPAVRGRLDG</sequence>
<evidence type="ECO:0000313" key="1">
    <source>
        <dbReference type="EMBL" id="JAP84317.1"/>
    </source>
</evidence>
<dbReference type="AlphaFoldDB" id="A0A131YZ92"/>
<protein>
    <submittedName>
        <fullName evidence="1">Tick transposon</fullName>
    </submittedName>
</protein>
<proteinExistence type="predicted"/>